<comment type="caution">
    <text evidence="3">The sequence shown here is derived from an EMBL/GenBank/DDBJ whole genome shotgun (WGS) entry which is preliminary data.</text>
</comment>
<sequence length="466" mass="53092">MPLWLYLHFPSLQLDALYSDQANHPLVVVDGKHFKIVQANPAAQAQGIQIGIGLGSASALCHQLHVHPYDESIEQRTLVDIAQWLYSVTSDLVLCPPQGLLLKVTDMLSLYGDLDSYWHHISQHLQCLNLDFRYATGFSPLSAILLAKSGSALISQNHDQLYDALIRHPINATELTHKQREKLSRVGVHSLQDLLALPMQEIARRFDIELVNYVGRLMGQFKHPVDFYHPPQYFQCSLELLFDVDNVQRLEKPLKQLLVKLEGFLMLRNQVAYELEMALQQRDQTRTSLFFTSACGDYLAARWALLCQLTMESIKLDAPVQGLTLTVKRGGELASTSQDMFTGYKGQQTSIELISTLQAKLGNGHIHKLALTQDPRPEKSTRFCPPEINITHPFSPTYLRPSMMLPAPEPLAEKVSITHGPERFVTGWWDGEEITRDYFIAQSDHGRWLWVFRNHDMQWFLHGLFC</sequence>
<dbReference type="CDD" id="cd03468">
    <property type="entry name" value="PolY_like"/>
    <property type="match status" value="1"/>
</dbReference>
<dbReference type="SUPFAM" id="SSF56672">
    <property type="entry name" value="DNA/RNA polymerases"/>
    <property type="match status" value="1"/>
</dbReference>
<gene>
    <name evidence="3" type="ORF">QWZ16_12320</name>
</gene>
<keyword evidence="4" id="KW-1185">Reference proteome</keyword>
<dbReference type="InterPro" id="IPR043502">
    <property type="entry name" value="DNA/RNA_pol_sf"/>
</dbReference>
<name>A0ABT8BU46_9VIBR</name>
<dbReference type="PANTHER" id="PTHR35369:SF2">
    <property type="entry name" value="BLR3025 PROTEIN"/>
    <property type="match status" value="1"/>
</dbReference>
<dbReference type="Proteomes" id="UP001238540">
    <property type="component" value="Unassembled WGS sequence"/>
</dbReference>
<dbReference type="Pfam" id="PF00817">
    <property type="entry name" value="IMS"/>
    <property type="match status" value="1"/>
</dbReference>
<organism evidence="3 4">
    <name type="scientific">Vibrio ostreicida</name>
    <dbReference type="NCBI Taxonomy" id="526588"/>
    <lineage>
        <taxon>Bacteria</taxon>
        <taxon>Pseudomonadati</taxon>
        <taxon>Pseudomonadota</taxon>
        <taxon>Gammaproteobacteria</taxon>
        <taxon>Vibrionales</taxon>
        <taxon>Vibrionaceae</taxon>
        <taxon>Vibrio</taxon>
    </lineage>
</organism>
<feature type="domain" description="UmuC" evidence="2">
    <location>
        <begin position="22"/>
        <end position="143"/>
    </location>
</feature>
<accession>A0ABT8BU46</accession>
<dbReference type="InterPro" id="IPR001126">
    <property type="entry name" value="UmuC"/>
</dbReference>
<evidence type="ECO:0000259" key="2">
    <source>
        <dbReference type="Pfam" id="PF00817"/>
    </source>
</evidence>
<protein>
    <submittedName>
        <fullName evidence="3">DNA polymerase Y family protein</fullName>
    </submittedName>
</protein>
<dbReference type="RefSeq" id="WP_170882106.1">
    <property type="nucleotide sequence ID" value="NZ_JABEYA020000001.1"/>
</dbReference>
<keyword evidence="1" id="KW-0227">DNA damage</keyword>
<proteinExistence type="predicted"/>
<evidence type="ECO:0000313" key="3">
    <source>
        <dbReference type="EMBL" id="MDN3610488.1"/>
    </source>
</evidence>
<evidence type="ECO:0000313" key="4">
    <source>
        <dbReference type="Proteomes" id="UP001238540"/>
    </source>
</evidence>
<dbReference type="PANTHER" id="PTHR35369">
    <property type="entry name" value="BLR3025 PROTEIN-RELATED"/>
    <property type="match status" value="1"/>
</dbReference>
<dbReference type="InterPro" id="IPR050356">
    <property type="entry name" value="SulA_CellDiv_inhibitor"/>
</dbReference>
<reference evidence="4" key="1">
    <citation type="journal article" date="2019" name="Int. J. Syst. Evol. Microbiol.">
        <title>The Global Catalogue of Microorganisms (GCM) 10K type strain sequencing project: providing services to taxonomists for standard genome sequencing and annotation.</title>
        <authorList>
            <consortium name="The Broad Institute Genomics Platform"/>
            <consortium name="The Broad Institute Genome Sequencing Center for Infectious Disease"/>
            <person name="Wu L."/>
            <person name="Ma J."/>
        </authorList>
    </citation>
    <scope>NUCLEOTIDE SEQUENCE [LARGE SCALE GENOMIC DNA]</scope>
    <source>
        <strain evidence="4">CECT 7398</strain>
    </source>
</reference>
<evidence type="ECO:0000256" key="1">
    <source>
        <dbReference type="ARBA" id="ARBA00022763"/>
    </source>
</evidence>
<dbReference type="EMBL" id="JAUFQC010000001">
    <property type="protein sequence ID" value="MDN3610488.1"/>
    <property type="molecule type" value="Genomic_DNA"/>
</dbReference>